<dbReference type="Gene3D" id="1.20.1290.10">
    <property type="entry name" value="AhpD-like"/>
    <property type="match status" value="1"/>
</dbReference>
<dbReference type="RefSeq" id="WP_036482789.1">
    <property type="nucleotide sequence ID" value="NZ_JMQM01000001.1"/>
</dbReference>
<gene>
    <name evidence="2" type="ORF">EL18_02213</name>
</gene>
<evidence type="ECO:0000259" key="1">
    <source>
        <dbReference type="Pfam" id="PF02627"/>
    </source>
</evidence>
<accession>A0A084UDY2</accession>
<sequence>MSDTIHEFTTTIPHWQPRVKPIKLDEATPEQLDALKVTPSNTKVSDYVLVLANDVETLKVRTPLFNAIMYNRGGMSRAEREIGATAASVVNRCVYCAAVHASRYNQLAKDEEVMKRIFAKGEDADLDPRQSAILRFATRLSKAPSEASESDMQALREAGLNDEEILDLILSASLFGWANRLMHTLGDPVAKQD</sequence>
<dbReference type="InterPro" id="IPR003779">
    <property type="entry name" value="CMD-like"/>
</dbReference>
<dbReference type="NCBIfam" id="TIGR01926">
    <property type="entry name" value="peroxid_rel"/>
    <property type="match status" value="1"/>
</dbReference>
<keyword evidence="3" id="KW-1185">Reference proteome</keyword>
<dbReference type="PATRIC" id="fig|472175.3.peg.2202"/>
<proteinExistence type="predicted"/>
<protein>
    <submittedName>
        <fullName evidence="2">Carboxymuconolactone decarboxylase-like protein</fullName>
    </submittedName>
</protein>
<reference evidence="2 3" key="1">
    <citation type="submission" date="2014-05" db="EMBL/GenBank/DDBJ databases">
        <title>Draft Genome Sequence of Nitratireductor basaltis Strain UMTGB225, A Marine Bacterium Isolated from Green Barrel Tunicate.</title>
        <authorList>
            <person name="Gan H.Y."/>
        </authorList>
    </citation>
    <scope>NUCLEOTIDE SEQUENCE [LARGE SCALE GENOMIC DNA]</scope>
    <source>
        <strain evidence="2 3">UMTGB225</strain>
    </source>
</reference>
<evidence type="ECO:0000313" key="2">
    <source>
        <dbReference type="EMBL" id="KFB11168.1"/>
    </source>
</evidence>
<organism evidence="2 3">
    <name type="scientific">Nitratireductor basaltis</name>
    <dbReference type="NCBI Taxonomy" id="472175"/>
    <lineage>
        <taxon>Bacteria</taxon>
        <taxon>Pseudomonadati</taxon>
        <taxon>Pseudomonadota</taxon>
        <taxon>Alphaproteobacteria</taxon>
        <taxon>Hyphomicrobiales</taxon>
        <taxon>Phyllobacteriaceae</taxon>
        <taxon>Nitratireductor</taxon>
    </lineage>
</organism>
<dbReference type="AlphaFoldDB" id="A0A084UDY2"/>
<dbReference type="STRING" id="472175.EL18_02213"/>
<dbReference type="OrthoDB" id="3667834at2"/>
<name>A0A084UDY2_9HYPH</name>
<evidence type="ECO:0000313" key="3">
    <source>
        <dbReference type="Proteomes" id="UP000053675"/>
    </source>
</evidence>
<dbReference type="SUPFAM" id="SSF69118">
    <property type="entry name" value="AhpD-like"/>
    <property type="match status" value="1"/>
</dbReference>
<dbReference type="GO" id="GO:0051920">
    <property type="term" value="F:peroxiredoxin activity"/>
    <property type="evidence" value="ECO:0007669"/>
    <property type="project" value="InterPro"/>
</dbReference>
<comment type="caution">
    <text evidence="2">The sequence shown here is derived from an EMBL/GenBank/DDBJ whole genome shotgun (WGS) entry which is preliminary data.</text>
</comment>
<dbReference type="InterPro" id="IPR010195">
    <property type="entry name" value="Uncharacterised_peroxidase-rel"/>
</dbReference>
<dbReference type="PANTHER" id="PTHR35446:SF2">
    <property type="entry name" value="CARBOXYMUCONOLACTONE DECARBOXYLASE-LIKE DOMAIN-CONTAINING PROTEIN"/>
    <property type="match status" value="1"/>
</dbReference>
<dbReference type="EMBL" id="JMQM01000001">
    <property type="protein sequence ID" value="KFB11168.1"/>
    <property type="molecule type" value="Genomic_DNA"/>
</dbReference>
<dbReference type="InterPro" id="IPR029032">
    <property type="entry name" value="AhpD-like"/>
</dbReference>
<dbReference type="eggNOG" id="COG2128">
    <property type="taxonomic scope" value="Bacteria"/>
</dbReference>
<dbReference type="PANTHER" id="PTHR35446">
    <property type="entry name" value="SI:CH211-175M2.5"/>
    <property type="match status" value="1"/>
</dbReference>
<dbReference type="Proteomes" id="UP000053675">
    <property type="component" value="Unassembled WGS sequence"/>
</dbReference>
<dbReference type="Pfam" id="PF02627">
    <property type="entry name" value="CMD"/>
    <property type="match status" value="1"/>
</dbReference>
<feature type="domain" description="Carboxymuconolactone decarboxylase-like" evidence="1">
    <location>
        <begin position="57"/>
        <end position="138"/>
    </location>
</feature>